<dbReference type="Proteomes" id="UP000276133">
    <property type="component" value="Unassembled WGS sequence"/>
</dbReference>
<reference evidence="1 2" key="1">
    <citation type="journal article" date="2018" name="Sci. Rep.">
        <title>Genomic signatures of local adaptation to the degree of environmental predictability in rotifers.</title>
        <authorList>
            <person name="Franch-Gras L."/>
            <person name="Hahn C."/>
            <person name="Garcia-Roger E.M."/>
            <person name="Carmona M.J."/>
            <person name="Serra M."/>
            <person name="Gomez A."/>
        </authorList>
    </citation>
    <scope>NUCLEOTIDE SEQUENCE [LARGE SCALE GENOMIC DNA]</scope>
    <source>
        <strain evidence="1">HYR1</strain>
    </source>
</reference>
<gene>
    <name evidence="1" type="ORF">BpHYR1_005397</name>
</gene>
<dbReference type="AlphaFoldDB" id="A0A3M7R085"/>
<name>A0A3M7R085_BRAPC</name>
<accession>A0A3M7R085</accession>
<organism evidence="1 2">
    <name type="scientific">Brachionus plicatilis</name>
    <name type="common">Marine rotifer</name>
    <name type="synonym">Brachionus muelleri</name>
    <dbReference type="NCBI Taxonomy" id="10195"/>
    <lineage>
        <taxon>Eukaryota</taxon>
        <taxon>Metazoa</taxon>
        <taxon>Spiralia</taxon>
        <taxon>Gnathifera</taxon>
        <taxon>Rotifera</taxon>
        <taxon>Eurotatoria</taxon>
        <taxon>Monogononta</taxon>
        <taxon>Pseudotrocha</taxon>
        <taxon>Ploima</taxon>
        <taxon>Brachionidae</taxon>
        <taxon>Brachionus</taxon>
    </lineage>
</organism>
<protein>
    <submittedName>
        <fullName evidence="1">Uncharacterized protein</fullName>
    </submittedName>
</protein>
<evidence type="ECO:0000313" key="2">
    <source>
        <dbReference type="Proteomes" id="UP000276133"/>
    </source>
</evidence>
<evidence type="ECO:0000313" key="1">
    <source>
        <dbReference type="EMBL" id="RNA17030.1"/>
    </source>
</evidence>
<proteinExistence type="predicted"/>
<keyword evidence="2" id="KW-1185">Reference proteome</keyword>
<dbReference type="EMBL" id="REGN01004553">
    <property type="protein sequence ID" value="RNA17030.1"/>
    <property type="molecule type" value="Genomic_DNA"/>
</dbReference>
<comment type="caution">
    <text evidence="1">The sequence shown here is derived from an EMBL/GenBank/DDBJ whole genome shotgun (WGS) entry which is preliminary data.</text>
</comment>
<sequence length="66" mass="7610">MPKNLKNKTKPNLYFQKTIQCQCVPITKPNDASKSTQSISPIDQYIKNNCTLLFNGKYLSGERIRF</sequence>